<dbReference type="PROSITE" id="PS00039">
    <property type="entry name" value="DEAD_ATP_HELICASE"/>
    <property type="match status" value="1"/>
</dbReference>
<keyword evidence="2 7" id="KW-0547">Nucleotide-binding</keyword>
<feature type="domain" description="Helicase ATP-binding" evidence="10">
    <location>
        <begin position="104"/>
        <end position="283"/>
    </location>
</feature>
<name>A0A1H6F5I8_9GAMM</name>
<evidence type="ECO:0000256" key="9">
    <source>
        <dbReference type="SAM" id="MobiDB-lite"/>
    </source>
</evidence>
<protein>
    <recommendedName>
        <fullName evidence="7">ATP-dependent RNA helicase RhlB</fullName>
        <ecNumber evidence="7">3.6.4.13</ecNumber>
    </recommendedName>
</protein>
<evidence type="ECO:0000256" key="7">
    <source>
        <dbReference type="HAMAP-Rule" id="MF_00661"/>
    </source>
</evidence>
<feature type="compositionally biased region" description="Basic and acidic residues" evidence="9">
    <location>
        <begin position="487"/>
        <end position="513"/>
    </location>
</feature>
<dbReference type="InterPro" id="IPR014014">
    <property type="entry name" value="RNA_helicase_DEAD_Q_motif"/>
</dbReference>
<keyword evidence="6 7" id="KW-0694">RNA-binding</keyword>
<dbReference type="SMART" id="SM00487">
    <property type="entry name" value="DEXDc"/>
    <property type="match status" value="1"/>
</dbReference>
<dbReference type="RefSeq" id="WP_286018960.1">
    <property type="nucleotide sequence ID" value="NZ_FMSV02000059.1"/>
</dbReference>
<dbReference type="PROSITE" id="PS51194">
    <property type="entry name" value="HELICASE_CTER"/>
    <property type="match status" value="1"/>
</dbReference>
<dbReference type="InterPro" id="IPR001650">
    <property type="entry name" value="Helicase_C-like"/>
</dbReference>
<dbReference type="PROSITE" id="PS51192">
    <property type="entry name" value="HELICASE_ATP_BIND_1"/>
    <property type="match status" value="1"/>
</dbReference>
<dbReference type="AlphaFoldDB" id="A0A1H6F5I8"/>
<dbReference type="HAMAP" id="MF_00661">
    <property type="entry name" value="DEAD_helicase_RhlB"/>
    <property type="match status" value="1"/>
</dbReference>
<dbReference type="SMART" id="SM00490">
    <property type="entry name" value="HELICc"/>
    <property type="match status" value="1"/>
</dbReference>
<dbReference type="GO" id="GO:0006401">
    <property type="term" value="P:RNA catabolic process"/>
    <property type="evidence" value="ECO:0007669"/>
    <property type="project" value="UniProtKB-UniRule"/>
</dbReference>
<comment type="catalytic activity">
    <reaction evidence="7">
        <text>ATP + H2O = ADP + phosphate + H(+)</text>
        <dbReference type="Rhea" id="RHEA:13065"/>
        <dbReference type="ChEBI" id="CHEBI:15377"/>
        <dbReference type="ChEBI" id="CHEBI:15378"/>
        <dbReference type="ChEBI" id="CHEBI:30616"/>
        <dbReference type="ChEBI" id="CHEBI:43474"/>
        <dbReference type="ChEBI" id="CHEBI:456216"/>
        <dbReference type="EC" id="3.6.4.13"/>
    </reaction>
</comment>
<keyword evidence="1 7" id="KW-0963">Cytoplasm</keyword>
<organism evidence="13 14">
    <name type="scientific">Candidatus Venteria ishoeyi</name>
    <dbReference type="NCBI Taxonomy" id="1899563"/>
    <lineage>
        <taxon>Bacteria</taxon>
        <taxon>Pseudomonadati</taxon>
        <taxon>Pseudomonadota</taxon>
        <taxon>Gammaproteobacteria</taxon>
        <taxon>Thiotrichales</taxon>
        <taxon>Thiotrichaceae</taxon>
        <taxon>Venteria</taxon>
    </lineage>
</organism>
<evidence type="ECO:0000256" key="2">
    <source>
        <dbReference type="ARBA" id="ARBA00022741"/>
    </source>
</evidence>
<evidence type="ECO:0000313" key="14">
    <source>
        <dbReference type="Proteomes" id="UP000236724"/>
    </source>
</evidence>
<dbReference type="GO" id="GO:0005524">
    <property type="term" value="F:ATP binding"/>
    <property type="evidence" value="ECO:0007669"/>
    <property type="project" value="UniProtKB-UniRule"/>
</dbReference>
<dbReference type="InterPro" id="IPR011545">
    <property type="entry name" value="DEAD/DEAH_box_helicase_dom"/>
</dbReference>
<evidence type="ECO:0000313" key="13">
    <source>
        <dbReference type="EMBL" id="SEH04549.1"/>
    </source>
</evidence>
<feature type="region of interest" description="Disordered" evidence="9">
    <location>
        <begin position="452"/>
        <end position="541"/>
    </location>
</feature>
<feature type="domain" description="DEAD-box RNA helicase Q" evidence="12">
    <location>
        <begin position="73"/>
        <end position="101"/>
    </location>
</feature>
<dbReference type="InterPro" id="IPR027417">
    <property type="entry name" value="P-loop_NTPase"/>
</dbReference>
<dbReference type="EC" id="3.6.4.13" evidence="7"/>
<comment type="subunit">
    <text evidence="7">Component of the RNA degradosome, which is a multiprotein complex involved in RNA processing and mRNA degradation.</text>
</comment>
<proteinExistence type="inferred from homology"/>
<evidence type="ECO:0000256" key="3">
    <source>
        <dbReference type="ARBA" id="ARBA00022801"/>
    </source>
</evidence>
<feature type="compositionally biased region" description="Basic residues" evidence="9">
    <location>
        <begin position="460"/>
        <end position="475"/>
    </location>
</feature>
<dbReference type="InterPro" id="IPR014001">
    <property type="entry name" value="Helicase_ATP-bd"/>
</dbReference>
<evidence type="ECO:0000256" key="6">
    <source>
        <dbReference type="ARBA" id="ARBA00022884"/>
    </source>
</evidence>
<dbReference type="InterPro" id="IPR000629">
    <property type="entry name" value="RNA-helicase_DEAD-box_CS"/>
</dbReference>
<keyword evidence="3 7" id="KW-0378">Hydrolase</keyword>
<feature type="compositionally biased region" description="Basic and acidic residues" evidence="9">
    <location>
        <begin position="525"/>
        <end position="541"/>
    </location>
</feature>
<dbReference type="GO" id="GO:0003723">
    <property type="term" value="F:RNA binding"/>
    <property type="evidence" value="ECO:0007669"/>
    <property type="project" value="UniProtKB-UniRule"/>
</dbReference>
<evidence type="ECO:0000259" key="11">
    <source>
        <dbReference type="PROSITE" id="PS51194"/>
    </source>
</evidence>
<dbReference type="CDD" id="cd18787">
    <property type="entry name" value="SF2_C_DEAD"/>
    <property type="match status" value="1"/>
</dbReference>
<evidence type="ECO:0000256" key="4">
    <source>
        <dbReference type="ARBA" id="ARBA00022806"/>
    </source>
</evidence>
<feature type="region of interest" description="Disordered" evidence="9">
    <location>
        <begin position="18"/>
        <end position="66"/>
    </location>
</feature>
<dbReference type="GO" id="GO:0016887">
    <property type="term" value="F:ATP hydrolysis activity"/>
    <property type="evidence" value="ECO:0007669"/>
    <property type="project" value="RHEA"/>
</dbReference>
<feature type="compositionally biased region" description="Basic residues" evidence="9">
    <location>
        <begin position="514"/>
        <end position="524"/>
    </location>
</feature>
<evidence type="ECO:0000256" key="1">
    <source>
        <dbReference type="ARBA" id="ARBA00022490"/>
    </source>
</evidence>
<dbReference type="InterPro" id="IPR023554">
    <property type="entry name" value="RNA_helicase_ATP-dep_RhlB"/>
</dbReference>
<dbReference type="Pfam" id="PF00271">
    <property type="entry name" value="Helicase_C"/>
    <property type="match status" value="1"/>
</dbReference>
<evidence type="ECO:0000256" key="8">
    <source>
        <dbReference type="PROSITE-ProRule" id="PRU00552"/>
    </source>
</evidence>
<keyword evidence="4 7" id="KW-0347">Helicase</keyword>
<dbReference type="Pfam" id="PF00270">
    <property type="entry name" value="DEAD"/>
    <property type="match status" value="1"/>
</dbReference>
<dbReference type="GO" id="GO:0003724">
    <property type="term" value="F:RNA helicase activity"/>
    <property type="evidence" value="ECO:0007669"/>
    <property type="project" value="UniProtKB-UniRule"/>
</dbReference>
<keyword evidence="14" id="KW-1185">Reference proteome</keyword>
<accession>A0A1H6F5I8</accession>
<comment type="subcellular location">
    <subcellularLocation>
        <location evidence="7">Cytoplasm</location>
    </subcellularLocation>
</comment>
<dbReference type="Proteomes" id="UP000236724">
    <property type="component" value="Unassembled WGS sequence"/>
</dbReference>
<dbReference type="CDD" id="cd00268">
    <property type="entry name" value="DEADc"/>
    <property type="match status" value="1"/>
</dbReference>
<reference evidence="13 14" key="1">
    <citation type="submission" date="2016-10" db="EMBL/GenBank/DDBJ databases">
        <authorList>
            <person name="de Groot N.N."/>
        </authorList>
    </citation>
    <scope>NUCLEOTIDE SEQUENCE [LARGE SCALE GENOMIC DNA]</scope>
    <source>
        <strain evidence="13">MBHS1</strain>
    </source>
</reference>
<feature type="short sequence motif" description="Q motif" evidence="8">
    <location>
        <begin position="73"/>
        <end position="101"/>
    </location>
</feature>
<dbReference type="EMBL" id="FMSV02000059">
    <property type="protein sequence ID" value="SEH04549.1"/>
    <property type="molecule type" value="Genomic_DNA"/>
</dbReference>
<dbReference type="Gene3D" id="3.40.50.300">
    <property type="entry name" value="P-loop containing nucleotide triphosphate hydrolases"/>
    <property type="match status" value="2"/>
</dbReference>
<comment type="similarity">
    <text evidence="7">Belongs to the DEAD box helicase family. RhlB subfamily.</text>
</comment>
<keyword evidence="5 7" id="KW-0067">ATP-binding</keyword>
<evidence type="ECO:0000256" key="5">
    <source>
        <dbReference type="ARBA" id="ARBA00022840"/>
    </source>
</evidence>
<comment type="function">
    <text evidence="7">DEAD-box RNA helicase involved in RNA degradation. Has RNA-dependent ATPase activity and unwinds double-stranded RNA.</text>
</comment>
<evidence type="ECO:0000259" key="10">
    <source>
        <dbReference type="PROSITE" id="PS51192"/>
    </source>
</evidence>
<evidence type="ECO:0000259" key="12">
    <source>
        <dbReference type="PROSITE" id="PS51195"/>
    </source>
</evidence>
<gene>
    <name evidence="13" type="primary">rhlB_1</name>
    <name evidence="7" type="synonym">rhlB</name>
    <name evidence="13" type="ORF">MBHS_00396</name>
</gene>
<feature type="domain" description="Helicase C-terminal" evidence="11">
    <location>
        <begin position="294"/>
        <end position="454"/>
    </location>
</feature>
<dbReference type="InterPro" id="IPR044742">
    <property type="entry name" value="DEAD/DEAH_RhlB"/>
</dbReference>
<dbReference type="SUPFAM" id="SSF52540">
    <property type="entry name" value="P-loop containing nucleoside triphosphate hydrolases"/>
    <property type="match status" value="1"/>
</dbReference>
<dbReference type="GO" id="GO:0005829">
    <property type="term" value="C:cytosol"/>
    <property type="evidence" value="ECO:0007669"/>
    <property type="project" value="TreeGrafter"/>
</dbReference>
<sequence>MIKKLFNRIREVFKSAIPAQSKAPVTQQQADRASASASPEKRGKNQRQPRQSKNQKPRWSVEQFQVAPEEGKTRFHDFHLSTGLMHAIANLKFEYCSPIQAETLPITLKGKDLIGKAQTGTGKTAAFLITILNHMQRNRLSGKREPGKPRALILAPTRELAIQIGKDARELSRYLRSRTVTVFGGADYRKQQTLLEQPVDILVATPGRLLDFKQRKNIDLSGVEVLVLDEADRMLDMGFIPDVRQIVLSTPFKDKRQTLFFSATFTDDVKRLADQWTRGAISVEIEPETVAAETVEQVIYIVTSDQKYTLLYNLITQQKLQRVMVFTNRRDETRDLADKLRRNNIRCAMLSGEVAQNKRTQTLEDFREGKIQVLVATDVAGRGIHIAGVSHVVNYHLPQDPEDYVHRIGRTGRAGEEGTAVSFACEEEAFQIPDIQAFLGRDLPCVQPEESLLAATPPLRPKHTGKKSHHSRHRPNSSGKTGNKPVARPEESTSPAHEARKTEAKPPQDGEQKRRPKRRGPGRRLNRDNHNKSSHQPKDES</sequence>
<dbReference type="PROSITE" id="PS51195">
    <property type="entry name" value="Q_MOTIF"/>
    <property type="match status" value="1"/>
</dbReference>
<dbReference type="PANTHER" id="PTHR47959:SF10">
    <property type="entry name" value="ATP-DEPENDENT RNA HELICASE RHLB"/>
    <property type="match status" value="1"/>
</dbReference>
<dbReference type="PANTHER" id="PTHR47959">
    <property type="entry name" value="ATP-DEPENDENT RNA HELICASE RHLE-RELATED"/>
    <property type="match status" value="1"/>
</dbReference>
<dbReference type="InterPro" id="IPR050079">
    <property type="entry name" value="DEAD_box_RNA_helicase"/>
</dbReference>